<dbReference type="Gene3D" id="2.60.120.10">
    <property type="entry name" value="Jelly Rolls"/>
    <property type="match status" value="1"/>
</dbReference>
<dbReference type="SUPFAM" id="SSF51182">
    <property type="entry name" value="RmlC-like cupins"/>
    <property type="match status" value="1"/>
</dbReference>
<dbReference type="EMBL" id="NBSH01000001">
    <property type="protein sequence ID" value="ORX40936.1"/>
    <property type="molecule type" value="Genomic_DNA"/>
</dbReference>
<name>A0A1Y1UU40_9TREE</name>
<evidence type="ECO:0000259" key="2">
    <source>
        <dbReference type="Pfam" id="PF06172"/>
    </source>
</evidence>
<reference evidence="3 4" key="1">
    <citation type="submission" date="2017-03" db="EMBL/GenBank/DDBJ databases">
        <title>Widespread Adenine N6-methylation of Active Genes in Fungi.</title>
        <authorList>
            <consortium name="DOE Joint Genome Institute"/>
            <person name="Mondo S.J."/>
            <person name="Dannebaum R.O."/>
            <person name="Kuo R.C."/>
            <person name="Louie K.B."/>
            <person name="Bewick A.J."/>
            <person name="Labutti K."/>
            <person name="Haridas S."/>
            <person name="Kuo A."/>
            <person name="Salamov A."/>
            <person name="Ahrendt S.R."/>
            <person name="Lau R."/>
            <person name="Bowen B.P."/>
            <person name="Lipzen A."/>
            <person name="Sullivan W."/>
            <person name="Andreopoulos W.B."/>
            <person name="Clum A."/>
            <person name="Lindquist E."/>
            <person name="Daum C."/>
            <person name="Northen T.R."/>
            <person name="Ramamoorthy G."/>
            <person name="Schmitz R.J."/>
            <person name="Gryganskyi A."/>
            <person name="Culley D."/>
            <person name="Magnuson J."/>
            <person name="James T.Y."/>
            <person name="O'Malley M.A."/>
            <person name="Stajich J.E."/>
            <person name="Spatafora J.W."/>
            <person name="Visel A."/>
            <person name="Grigoriev I.V."/>
        </authorList>
    </citation>
    <scope>NUCLEOTIDE SEQUENCE [LARGE SCALE GENOMIC DNA]</scope>
    <source>
        <strain evidence="3 4">NRRL Y-17943</strain>
    </source>
</reference>
<gene>
    <name evidence="3" type="ORF">BD324DRAFT_612606</name>
</gene>
<dbReference type="PANTHER" id="PTHR33387:SF3">
    <property type="entry name" value="DUF985 DOMAIN-CONTAINING PROTEIN"/>
    <property type="match status" value="1"/>
</dbReference>
<dbReference type="GeneID" id="33556218"/>
<evidence type="ECO:0000313" key="3">
    <source>
        <dbReference type="EMBL" id="ORX40936.1"/>
    </source>
</evidence>
<dbReference type="InterPro" id="IPR014710">
    <property type="entry name" value="RmlC-like_jellyroll"/>
</dbReference>
<dbReference type="OrthoDB" id="6614653at2759"/>
<dbReference type="InterPro" id="IPR039935">
    <property type="entry name" value="YML079W-like"/>
</dbReference>
<accession>A0A1Y1UU40</accession>
<dbReference type="InterPro" id="IPR011051">
    <property type="entry name" value="RmlC_Cupin_sf"/>
</dbReference>
<comment type="caution">
    <text evidence="3">The sequence shown here is derived from an EMBL/GenBank/DDBJ whole genome shotgun (WGS) entry which is preliminary data.</text>
</comment>
<organism evidence="3 4">
    <name type="scientific">Kockovaella imperatae</name>
    <dbReference type="NCBI Taxonomy" id="4999"/>
    <lineage>
        <taxon>Eukaryota</taxon>
        <taxon>Fungi</taxon>
        <taxon>Dikarya</taxon>
        <taxon>Basidiomycota</taxon>
        <taxon>Agaricomycotina</taxon>
        <taxon>Tremellomycetes</taxon>
        <taxon>Tremellales</taxon>
        <taxon>Cuniculitremaceae</taxon>
        <taxon>Kockovaella</taxon>
    </lineage>
</organism>
<dbReference type="InterPro" id="IPR009327">
    <property type="entry name" value="Cupin_DUF985"/>
</dbReference>
<keyword evidence="4" id="KW-1185">Reference proteome</keyword>
<dbReference type="RefSeq" id="XP_021874615.1">
    <property type="nucleotide sequence ID" value="XM_022014410.1"/>
</dbReference>
<dbReference type="Pfam" id="PF06172">
    <property type="entry name" value="Cupin_5"/>
    <property type="match status" value="1"/>
</dbReference>
<feature type="domain" description="DUF985" evidence="2">
    <location>
        <begin position="15"/>
        <end position="164"/>
    </location>
</feature>
<sequence length="172" mass="18839">MPRERPYAYPVTNSELIRIHNLAVHPEGGYFCQTTAVASYVPDSPQWPDDLPKSDLVHGKGREQIGWGPAAQVTGGSTDDPNPKGKDHELDATAIYYLLTGDNPKGTLHMNAHPHFHCLHAGRSRYTLIHPSADAPVIQTITMGPMGPIVDEGEVTQVFGPRGCLEVQRDPR</sequence>
<evidence type="ECO:0000256" key="1">
    <source>
        <dbReference type="SAM" id="MobiDB-lite"/>
    </source>
</evidence>
<dbReference type="AlphaFoldDB" id="A0A1Y1UU40"/>
<feature type="region of interest" description="Disordered" evidence="1">
    <location>
        <begin position="66"/>
        <end position="86"/>
    </location>
</feature>
<protein>
    <recommendedName>
        <fullName evidence="2">DUF985 domain-containing protein</fullName>
    </recommendedName>
</protein>
<dbReference type="PANTHER" id="PTHR33387">
    <property type="entry name" value="RMLC-LIKE JELLY ROLL FOLD PROTEIN"/>
    <property type="match status" value="1"/>
</dbReference>
<evidence type="ECO:0000313" key="4">
    <source>
        <dbReference type="Proteomes" id="UP000193218"/>
    </source>
</evidence>
<proteinExistence type="predicted"/>
<dbReference type="InParanoid" id="A0A1Y1UU40"/>
<dbReference type="Proteomes" id="UP000193218">
    <property type="component" value="Unassembled WGS sequence"/>
</dbReference>